<proteinExistence type="predicted"/>
<feature type="transmembrane region" description="Helical" evidence="7">
    <location>
        <begin position="20"/>
        <end position="41"/>
    </location>
</feature>
<dbReference type="EMBL" id="FOVE01000015">
    <property type="protein sequence ID" value="SFN69854.1"/>
    <property type="molecule type" value="Genomic_DNA"/>
</dbReference>
<dbReference type="Gene3D" id="1.20.1250.20">
    <property type="entry name" value="MFS general substrate transporter like domains"/>
    <property type="match status" value="1"/>
</dbReference>
<sequence length="405" mass="41738">MSASTTTETRLLTPTMQAVLAAQFLSAFADNALLIASIQLVKTLTGTDHMVPWLQAGFVLPFVLFAALVGPFADSQPKGRVMLIANAVKVVAGLVIAGCALQNGASAWMVLAAYALAGVGAAIYSPAKYGILTQLFGAQMLVKANGLMEASTIVAILTGVLAGAWLADHSLSGALVAITVSYAIAAGLTLLIPRLPAEHPLDHFNPGILLNDFIKALATLFREPWARLSLIGTSLFWGSGATLRLLLFAWVPFALGYTDAQTPGNLMGAVSIGIVVGAALAAKWVSLDTVGRALGGGLLLGLPVLLLAGVTNLWIAAGLLVVMGAAGGFFVVPLNAILQERGHHSVGAGHAIAVQNFAENLIMFLLASLYGGANTLLTPGQMVAGFGGLLLVSMVGLFVLRPRLA</sequence>
<feature type="transmembrane region" description="Helical" evidence="7">
    <location>
        <begin position="147"/>
        <end position="167"/>
    </location>
</feature>
<protein>
    <submittedName>
        <fullName evidence="8">MFS transporter, LPLT family, lysophospholipid transporter</fullName>
    </submittedName>
</protein>
<dbReference type="STRING" id="83765.SAMN05660284_02058"/>
<evidence type="ECO:0000256" key="1">
    <source>
        <dbReference type="ARBA" id="ARBA00004651"/>
    </source>
</evidence>
<keyword evidence="2" id="KW-0813">Transport</keyword>
<dbReference type="OrthoDB" id="9803968at2"/>
<dbReference type="InterPro" id="IPR011701">
    <property type="entry name" value="MFS"/>
</dbReference>
<dbReference type="CDD" id="cd06173">
    <property type="entry name" value="MFS_MefA_like"/>
    <property type="match status" value="1"/>
</dbReference>
<keyword evidence="4 7" id="KW-0812">Transmembrane</keyword>
<evidence type="ECO:0000313" key="8">
    <source>
        <dbReference type="EMBL" id="SFN69854.1"/>
    </source>
</evidence>
<feature type="transmembrane region" description="Helical" evidence="7">
    <location>
        <begin position="174"/>
        <end position="192"/>
    </location>
</feature>
<name>A0A1I5B582_9NEIS</name>
<evidence type="ECO:0000256" key="5">
    <source>
        <dbReference type="ARBA" id="ARBA00022989"/>
    </source>
</evidence>
<keyword evidence="5 7" id="KW-1133">Transmembrane helix</keyword>
<dbReference type="InterPro" id="IPR036259">
    <property type="entry name" value="MFS_trans_sf"/>
</dbReference>
<feature type="transmembrane region" description="Helical" evidence="7">
    <location>
        <begin position="53"/>
        <end position="73"/>
    </location>
</feature>
<comment type="subcellular location">
    <subcellularLocation>
        <location evidence="1">Cell membrane</location>
        <topology evidence="1">Multi-pass membrane protein</topology>
    </subcellularLocation>
</comment>
<feature type="transmembrane region" description="Helical" evidence="7">
    <location>
        <begin position="263"/>
        <end position="282"/>
    </location>
</feature>
<organism evidence="8 9">
    <name type="scientific">Formivibrio citricus</name>
    <dbReference type="NCBI Taxonomy" id="83765"/>
    <lineage>
        <taxon>Bacteria</taxon>
        <taxon>Pseudomonadati</taxon>
        <taxon>Pseudomonadota</taxon>
        <taxon>Betaproteobacteria</taxon>
        <taxon>Neisseriales</taxon>
        <taxon>Chitinibacteraceae</taxon>
        <taxon>Formivibrio</taxon>
    </lineage>
</organism>
<dbReference type="Proteomes" id="UP000242869">
    <property type="component" value="Unassembled WGS sequence"/>
</dbReference>
<feature type="transmembrane region" description="Helical" evidence="7">
    <location>
        <begin position="79"/>
        <end position="101"/>
    </location>
</feature>
<dbReference type="SUPFAM" id="SSF103473">
    <property type="entry name" value="MFS general substrate transporter"/>
    <property type="match status" value="1"/>
</dbReference>
<evidence type="ECO:0000313" key="9">
    <source>
        <dbReference type="Proteomes" id="UP000242869"/>
    </source>
</evidence>
<feature type="transmembrane region" description="Helical" evidence="7">
    <location>
        <begin position="382"/>
        <end position="400"/>
    </location>
</feature>
<evidence type="ECO:0000256" key="7">
    <source>
        <dbReference type="SAM" id="Phobius"/>
    </source>
</evidence>
<evidence type="ECO:0000256" key="2">
    <source>
        <dbReference type="ARBA" id="ARBA00022448"/>
    </source>
</evidence>
<dbReference type="NCBIfam" id="NF008397">
    <property type="entry name" value="PRK11195.1"/>
    <property type="match status" value="1"/>
</dbReference>
<accession>A0A1I5B582</accession>
<feature type="transmembrane region" description="Helical" evidence="7">
    <location>
        <begin position="228"/>
        <end position="251"/>
    </location>
</feature>
<feature type="transmembrane region" description="Helical" evidence="7">
    <location>
        <begin position="350"/>
        <end position="370"/>
    </location>
</feature>
<keyword evidence="6 7" id="KW-0472">Membrane</keyword>
<feature type="transmembrane region" description="Helical" evidence="7">
    <location>
        <begin position="314"/>
        <end position="338"/>
    </location>
</feature>
<dbReference type="PANTHER" id="PTHR43266">
    <property type="entry name" value="MACROLIDE-EFFLUX PROTEIN"/>
    <property type="match status" value="1"/>
</dbReference>
<dbReference type="AlphaFoldDB" id="A0A1I5B582"/>
<gene>
    <name evidence="8" type="ORF">SAMN05660284_02058</name>
</gene>
<dbReference type="PANTHER" id="PTHR43266:SF2">
    <property type="entry name" value="MAJOR FACILITATOR SUPERFAMILY (MFS) PROFILE DOMAIN-CONTAINING PROTEIN"/>
    <property type="match status" value="1"/>
</dbReference>
<dbReference type="GO" id="GO:0022857">
    <property type="term" value="F:transmembrane transporter activity"/>
    <property type="evidence" value="ECO:0007669"/>
    <property type="project" value="InterPro"/>
</dbReference>
<evidence type="ECO:0000256" key="6">
    <source>
        <dbReference type="ARBA" id="ARBA00023136"/>
    </source>
</evidence>
<feature type="transmembrane region" description="Helical" evidence="7">
    <location>
        <begin position="108"/>
        <end position="127"/>
    </location>
</feature>
<dbReference type="Pfam" id="PF07690">
    <property type="entry name" value="MFS_1"/>
    <property type="match status" value="1"/>
</dbReference>
<reference evidence="9" key="1">
    <citation type="submission" date="2016-10" db="EMBL/GenBank/DDBJ databases">
        <authorList>
            <person name="Varghese N."/>
            <person name="Submissions S."/>
        </authorList>
    </citation>
    <scope>NUCLEOTIDE SEQUENCE [LARGE SCALE GENOMIC DNA]</scope>
    <source>
        <strain evidence="9">DSM 6150</strain>
    </source>
</reference>
<feature type="transmembrane region" description="Helical" evidence="7">
    <location>
        <begin position="289"/>
        <end position="308"/>
    </location>
</feature>
<evidence type="ECO:0000256" key="4">
    <source>
        <dbReference type="ARBA" id="ARBA00022692"/>
    </source>
</evidence>
<keyword evidence="9" id="KW-1185">Reference proteome</keyword>
<keyword evidence="3" id="KW-1003">Cell membrane</keyword>
<dbReference type="GO" id="GO:0005886">
    <property type="term" value="C:plasma membrane"/>
    <property type="evidence" value="ECO:0007669"/>
    <property type="project" value="UniProtKB-SubCell"/>
</dbReference>
<evidence type="ECO:0000256" key="3">
    <source>
        <dbReference type="ARBA" id="ARBA00022475"/>
    </source>
</evidence>
<dbReference type="RefSeq" id="WP_091195652.1">
    <property type="nucleotide sequence ID" value="NZ_FOVE01000015.1"/>
</dbReference>